<name>A0A6G1FZR6_9PEZI</name>
<evidence type="ECO:0000313" key="4">
    <source>
        <dbReference type="RefSeq" id="XP_033532802.1"/>
    </source>
</evidence>
<gene>
    <name evidence="2 4" type="ORF">P152DRAFT_63420</name>
</gene>
<evidence type="ECO:0000313" key="3">
    <source>
        <dbReference type="Proteomes" id="UP000504638"/>
    </source>
</evidence>
<feature type="signal peptide" evidence="1">
    <location>
        <begin position="1"/>
        <end position="21"/>
    </location>
</feature>
<evidence type="ECO:0000256" key="1">
    <source>
        <dbReference type="SAM" id="SignalP"/>
    </source>
</evidence>
<evidence type="ECO:0000313" key="2">
    <source>
        <dbReference type="EMBL" id="KAF1811171.1"/>
    </source>
</evidence>
<evidence type="ECO:0008006" key="5">
    <source>
        <dbReference type="Google" id="ProtNLM"/>
    </source>
</evidence>
<keyword evidence="1" id="KW-0732">Signal</keyword>
<proteinExistence type="predicted"/>
<dbReference type="AlphaFoldDB" id="A0A6G1FZR6"/>
<reference evidence="2 4" key="1">
    <citation type="submission" date="2020-01" db="EMBL/GenBank/DDBJ databases">
        <authorList>
            <consortium name="DOE Joint Genome Institute"/>
            <person name="Haridas S."/>
            <person name="Albert R."/>
            <person name="Binder M."/>
            <person name="Bloem J."/>
            <person name="Labutti K."/>
            <person name="Salamov A."/>
            <person name="Andreopoulos B."/>
            <person name="Baker S.E."/>
            <person name="Barry K."/>
            <person name="Bills G."/>
            <person name="Bluhm B.H."/>
            <person name="Cannon C."/>
            <person name="Castanera R."/>
            <person name="Culley D.E."/>
            <person name="Daum C."/>
            <person name="Ezra D."/>
            <person name="Gonzalez J.B."/>
            <person name="Henrissat B."/>
            <person name="Kuo A."/>
            <person name="Liang C."/>
            <person name="Lipzen A."/>
            <person name="Lutzoni F."/>
            <person name="Magnuson J."/>
            <person name="Mondo S."/>
            <person name="Nolan M."/>
            <person name="Ohm R."/>
            <person name="Pangilinan J."/>
            <person name="Park H.-J."/>
            <person name="Ramirez L."/>
            <person name="Alfaro M."/>
            <person name="Sun H."/>
            <person name="Tritt A."/>
            <person name="Yoshinaga Y."/>
            <person name="Zwiers L.-H."/>
            <person name="Turgeon B.G."/>
            <person name="Goodwin S.B."/>
            <person name="Spatafora J.W."/>
            <person name="Crous P.W."/>
            <person name="Grigoriev I.V."/>
        </authorList>
    </citation>
    <scope>NUCLEOTIDE SEQUENCE</scope>
    <source>
        <strain evidence="2 4">CBS 781.70</strain>
    </source>
</reference>
<feature type="chain" id="PRO_5044631729" description="Secreted protein" evidence="1">
    <location>
        <begin position="22"/>
        <end position="85"/>
    </location>
</feature>
<dbReference type="EMBL" id="ML975162">
    <property type="protein sequence ID" value="KAF1811171.1"/>
    <property type="molecule type" value="Genomic_DNA"/>
</dbReference>
<sequence length="85" mass="9823">MFVFLHWPVSVLLVLEPLLLSFTSSPLYTLNLYHPKHCFRVSIQLRVSNILYRRVSRLLAASVAWTCRLGFHLPVLLYPPLLSTS</sequence>
<reference evidence="4" key="2">
    <citation type="submission" date="2020-04" db="EMBL/GenBank/DDBJ databases">
        <authorList>
            <consortium name="NCBI Genome Project"/>
        </authorList>
    </citation>
    <scope>NUCLEOTIDE SEQUENCE</scope>
    <source>
        <strain evidence="4">CBS 781.70</strain>
    </source>
</reference>
<protein>
    <recommendedName>
        <fullName evidence="5">Secreted protein</fullName>
    </recommendedName>
</protein>
<dbReference type="Proteomes" id="UP000504638">
    <property type="component" value="Unplaced"/>
</dbReference>
<dbReference type="GeneID" id="54423699"/>
<dbReference type="RefSeq" id="XP_033532802.1">
    <property type="nucleotide sequence ID" value="XM_033683129.1"/>
</dbReference>
<keyword evidence="3" id="KW-1185">Reference proteome</keyword>
<organism evidence="2">
    <name type="scientific">Eremomyces bilateralis CBS 781.70</name>
    <dbReference type="NCBI Taxonomy" id="1392243"/>
    <lineage>
        <taxon>Eukaryota</taxon>
        <taxon>Fungi</taxon>
        <taxon>Dikarya</taxon>
        <taxon>Ascomycota</taxon>
        <taxon>Pezizomycotina</taxon>
        <taxon>Dothideomycetes</taxon>
        <taxon>Dothideomycetes incertae sedis</taxon>
        <taxon>Eremomycetales</taxon>
        <taxon>Eremomycetaceae</taxon>
        <taxon>Eremomyces</taxon>
    </lineage>
</organism>
<accession>A0A6G1FZR6</accession>
<reference evidence="4" key="3">
    <citation type="submission" date="2025-04" db="UniProtKB">
        <authorList>
            <consortium name="RefSeq"/>
        </authorList>
    </citation>
    <scope>IDENTIFICATION</scope>
    <source>
        <strain evidence="4">CBS 781.70</strain>
    </source>
</reference>